<dbReference type="Proteomes" id="UP000241229">
    <property type="component" value="Unassembled WGS sequence"/>
</dbReference>
<sequence>MFLPFFLELKAARVPVSLREYLTLLEGMEAGLVDYDVEGFYYLARSALVKDERHIDRFDRVFAHVFKGVEAVSGEAPIDVAALPEEWLRRLAEKHLTEDEKKLVEALGGFEKLMETLKKRLEEQKGRHQGGSKWIGTAGTSPFGAYGYNPEGVRIGQHESRNRRAVKVWDKREFKNFDDSVELGTRNIKVALKRLRRWVREGAEEELDLPGTIHATAEHGYLDVKTRPERRNAVKLLMFFDVGGSMDEHIRIVEELFSAARAEFRQLEYFYFHNCLYEGVWKDNRRRHSEVIPTFDVLHKYGHDYKVIFVGDASMSPYEVSMAGGSVEHWNPEAGAVWLGRVLAQWPNAVWLNPVPRQHWGYTHSVGLIREVFADRMYPLTLAGLEAATKELSRRH</sequence>
<keyword evidence="2" id="KW-1185">Reference proteome</keyword>
<dbReference type="Pfam" id="PF05762">
    <property type="entry name" value="VWA_CoxE"/>
    <property type="match status" value="1"/>
</dbReference>
<protein>
    <submittedName>
        <fullName evidence="1">VWA domain-containing protein</fullName>
    </submittedName>
</protein>
<accession>A0A2P7S5P6</accession>
<dbReference type="AlphaFoldDB" id="A0A2P7S5P6"/>
<dbReference type="PANTHER" id="PTHR39338">
    <property type="entry name" value="BLL5662 PROTEIN-RELATED"/>
    <property type="match status" value="1"/>
</dbReference>
<dbReference type="PANTHER" id="PTHR39338:SF7">
    <property type="entry name" value="BLL6692 PROTEIN"/>
    <property type="match status" value="1"/>
</dbReference>
<name>A0A2P7S5P6_9HYPH</name>
<evidence type="ECO:0000313" key="1">
    <source>
        <dbReference type="EMBL" id="PSJ57741.1"/>
    </source>
</evidence>
<evidence type="ECO:0000313" key="2">
    <source>
        <dbReference type="Proteomes" id="UP000241229"/>
    </source>
</evidence>
<dbReference type="InterPro" id="IPR008912">
    <property type="entry name" value="Uncharacterised_CoxE"/>
</dbReference>
<proteinExistence type="predicted"/>
<dbReference type="EMBL" id="PXYK01000016">
    <property type="protein sequence ID" value="PSJ57741.1"/>
    <property type="molecule type" value="Genomic_DNA"/>
</dbReference>
<organism evidence="1 2">
    <name type="scientific">Kumtagia ephedrae</name>
    <dbReference type="NCBI Taxonomy" id="2116701"/>
    <lineage>
        <taxon>Bacteria</taxon>
        <taxon>Pseudomonadati</taxon>
        <taxon>Pseudomonadota</taxon>
        <taxon>Alphaproteobacteria</taxon>
        <taxon>Hyphomicrobiales</taxon>
        <taxon>Phyllobacteriaceae</taxon>
        <taxon>Kumtagia</taxon>
    </lineage>
</organism>
<comment type="caution">
    <text evidence="1">The sequence shown here is derived from an EMBL/GenBank/DDBJ whole genome shotgun (WGS) entry which is preliminary data.</text>
</comment>
<reference evidence="1 2" key="1">
    <citation type="submission" date="2018-03" db="EMBL/GenBank/DDBJ databases">
        <title>The draft genome of Mesorhizobium sp. 6GN-30.</title>
        <authorList>
            <person name="Liu L."/>
            <person name="Li L."/>
            <person name="Wang T."/>
            <person name="Zhang X."/>
            <person name="Liang L."/>
        </authorList>
    </citation>
    <scope>NUCLEOTIDE SEQUENCE [LARGE SCALE GENOMIC DNA]</scope>
    <source>
        <strain evidence="1 2">6GN30</strain>
    </source>
</reference>
<gene>
    <name evidence="1" type="ORF">C7I84_17090</name>
</gene>
<dbReference type="RefSeq" id="WP_106773421.1">
    <property type="nucleotide sequence ID" value="NZ_PXYK01000016.1"/>
</dbReference>
<dbReference type="OrthoDB" id="9764216at2"/>